<dbReference type="STRING" id="1348662.CARG_09480"/>
<dbReference type="EMBL" id="CP006365">
    <property type="protein sequence ID" value="AGU15989.1"/>
    <property type="molecule type" value="Genomic_DNA"/>
</dbReference>
<evidence type="ECO:0000313" key="2">
    <source>
        <dbReference type="Proteomes" id="UP000016943"/>
    </source>
</evidence>
<sequence>MVRRLFPQLINGDVGGAFHQGQLAVVHAEDRMAPRIATSIARLRIMANSSNNNGQTPGIDPALISAQRLQPYVARCKGDVTVALDLYLRDRSLSSSLFHDLAIIEVALRNSIDKALVSKYGPSWHRLSASIFNQRTFNAISRGWSGLDEIHRSHHNNLDATRGRLLGI</sequence>
<dbReference type="HOGENOM" id="CLU_1583721_0_0_11"/>
<dbReference type="eggNOG" id="ENOG50333S7">
    <property type="taxonomic scope" value="Bacteria"/>
</dbReference>
<dbReference type="AlphaFoldDB" id="U3GXA7"/>
<accession>U3GXA7</accession>
<dbReference type="KEGG" id="caz:CARG_09480"/>
<gene>
    <name evidence="1" type="ORF">CARG_09480</name>
</gene>
<organism evidence="1 2">
    <name type="scientific">Corynebacterium argentoratense DSM 44202</name>
    <dbReference type="NCBI Taxonomy" id="1348662"/>
    <lineage>
        <taxon>Bacteria</taxon>
        <taxon>Bacillati</taxon>
        <taxon>Actinomycetota</taxon>
        <taxon>Actinomycetes</taxon>
        <taxon>Mycobacteriales</taxon>
        <taxon>Corynebacteriaceae</taxon>
        <taxon>Corynebacterium</taxon>
    </lineage>
</organism>
<dbReference type="OrthoDB" id="3418622at2"/>
<name>U3GXA7_9CORY</name>
<proteinExistence type="predicted"/>
<keyword evidence="2" id="KW-1185">Reference proteome</keyword>
<dbReference type="Proteomes" id="UP000016943">
    <property type="component" value="Chromosome"/>
</dbReference>
<protein>
    <submittedName>
        <fullName evidence="1">Uncharacterized protein</fullName>
    </submittedName>
</protein>
<reference evidence="1 2" key="1">
    <citation type="journal article" date="2013" name="Genome Announc.">
        <title>Whole-Genome Sequence of the Clinical Strain Corynebacterium argentoratense DSM 44202, Isolated from a Human Throat Specimen.</title>
        <authorList>
            <person name="Bomholt C."/>
            <person name="Glaub A."/>
            <person name="Gravermann K."/>
            <person name="Albersmeier A."/>
            <person name="Brinkrolf K."/>
            <person name="Ruckert C."/>
            <person name="Tauch A."/>
        </authorList>
    </citation>
    <scope>NUCLEOTIDE SEQUENCE [LARGE SCALE GENOMIC DNA]</scope>
    <source>
        <strain evidence="1">DSM 44202</strain>
    </source>
</reference>
<evidence type="ECO:0000313" key="1">
    <source>
        <dbReference type="EMBL" id="AGU15989.1"/>
    </source>
</evidence>